<reference evidence="3 4" key="1">
    <citation type="submission" date="2024-02" db="EMBL/GenBank/DDBJ databases">
        <authorList>
            <person name="Chen Y."/>
            <person name="Shah S."/>
            <person name="Dougan E. K."/>
            <person name="Thang M."/>
            <person name="Chan C."/>
        </authorList>
    </citation>
    <scope>NUCLEOTIDE SEQUENCE [LARGE SCALE GENOMIC DNA]</scope>
</reference>
<feature type="region of interest" description="Disordered" evidence="1">
    <location>
        <begin position="297"/>
        <end position="320"/>
    </location>
</feature>
<evidence type="ECO:0000313" key="3">
    <source>
        <dbReference type="EMBL" id="CAK9047049.1"/>
    </source>
</evidence>
<name>A0ABP0MA73_9DINO</name>
<feature type="domain" description="Ubiquitin-like" evidence="2">
    <location>
        <begin position="160"/>
        <end position="247"/>
    </location>
</feature>
<dbReference type="EMBL" id="CAXAMM010020002">
    <property type="protein sequence ID" value="CAK9047049.1"/>
    <property type="molecule type" value="Genomic_DNA"/>
</dbReference>
<accession>A0ABP0MA73</accession>
<dbReference type="Pfam" id="PF00240">
    <property type="entry name" value="ubiquitin"/>
    <property type="match status" value="1"/>
</dbReference>
<dbReference type="Proteomes" id="UP001642464">
    <property type="component" value="Unassembled WGS sequence"/>
</dbReference>
<protein>
    <submittedName>
        <fullName evidence="3">Ubiquitin-like domain-containing protein</fullName>
    </submittedName>
</protein>
<evidence type="ECO:0000256" key="1">
    <source>
        <dbReference type="SAM" id="MobiDB-lite"/>
    </source>
</evidence>
<dbReference type="CDD" id="cd17039">
    <property type="entry name" value="Ubl_ubiquitin_like"/>
    <property type="match status" value="1"/>
</dbReference>
<dbReference type="Gene3D" id="3.10.20.90">
    <property type="entry name" value="Phosphatidylinositol 3-kinase Catalytic Subunit, Chain A, domain 1"/>
    <property type="match status" value="1"/>
</dbReference>
<evidence type="ECO:0000259" key="2">
    <source>
        <dbReference type="PROSITE" id="PS50053"/>
    </source>
</evidence>
<dbReference type="InterPro" id="IPR000626">
    <property type="entry name" value="Ubiquitin-like_dom"/>
</dbReference>
<organism evidence="3 4">
    <name type="scientific">Durusdinium trenchii</name>
    <dbReference type="NCBI Taxonomy" id="1381693"/>
    <lineage>
        <taxon>Eukaryota</taxon>
        <taxon>Sar</taxon>
        <taxon>Alveolata</taxon>
        <taxon>Dinophyceae</taxon>
        <taxon>Suessiales</taxon>
        <taxon>Symbiodiniaceae</taxon>
        <taxon>Durusdinium</taxon>
    </lineage>
</organism>
<sequence>MSKFSFTDGVGADDEAQKQLLEKFKDPQHFMKLKDPKQPFERMLEVDEGQLVNAKEAELMKPVRVRFLQDGLDRTMDSKSQYPKAVEVPGVSGQATIRDLRLKLAKMEDMPLEEINLFAAETNLTDETILHECYLDWMGSGLDDWPPRLTVKPRLKGFELHVSVPPMRDTSEWDKGRLQNYQEQNLIFDVQPSTTVRELKQLVAERIGIPANRHLLSAHIRKSLHSFGEYVELDDDDRTMADYQLEKYCVCVHFEKSQVDSKGDYIFDDAFWDENGYHPQPAGCWIPQDSIADRVRPDVNPVDPNQPLSIVSDRRAAEKS</sequence>
<gene>
    <name evidence="3" type="ORF">SCF082_LOCUS26416</name>
</gene>
<proteinExistence type="predicted"/>
<comment type="caution">
    <text evidence="3">The sequence shown here is derived from an EMBL/GenBank/DDBJ whole genome shotgun (WGS) entry which is preliminary data.</text>
</comment>
<dbReference type="PROSITE" id="PS50053">
    <property type="entry name" value="UBIQUITIN_2"/>
    <property type="match status" value="1"/>
</dbReference>
<evidence type="ECO:0000313" key="4">
    <source>
        <dbReference type="Proteomes" id="UP001642464"/>
    </source>
</evidence>
<dbReference type="InterPro" id="IPR029071">
    <property type="entry name" value="Ubiquitin-like_domsf"/>
</dbReference>
<keyword evidence="4" id="KW-1185">Reference proteome</keyword>
<dbReference type="SUPFAM" id="SSF54236">
    <property type="entry name" value="Ubiquitin-like"/>
    <property type="match status" value="1"/>
</dbReference>